<reference evidence="2" key="1">
    <citation type="journal article" date="2020" name="Stud. Mycol.">
        <title>101 Dothideomycetes genomes: a test case for predicting lifestyles and emergence of pathogens.</title>
        <authorList>
            <person name="Haridas S."/>
            <person name="Albert R."/>
            <person name="Binder M."/>
            <person name="Bloem J."/>
            <person name="Labutti K."/>
            <person name="Salamov A."/>
            <person name="Andreopoulos B."/>
            <person name="Baker S."/>
            <person name="Barry K."/>
            <person name="Bills G."/>
            <person name="Bluhm B."/>
            <person name="Cannon C."/>
            <person name="Castanera R."/>
            <person name="Culley D."/>
            <person name="Daum C."/>
            <person name="Ezra D."/>
            <person name="Gonzalez J."/>
            <person name="Henrissat B."/>
            <person name="Kuo A."/>
            <person name="Liang C."/>
            <person name="Lipzen A."/>
            <person name="Lutzoni F."/>
            <person name="Magnuson J."/>
            <person name="Mondo S."/>
            <person name="Nolan M."/>
            <person name="Ohm R."/>
            <person name="Pangilinan J."/>
            <person name="Park H.-J."/>
            <person name="Ramirez L."/>
            <person name="Alfaro M."/>
            <person name="Sun H."/>
            <person name="Tritt A."/>
            <person name="Yoshinaga Y."/>
            <person name="Zwiers L.-H."/>
            <person name="Turgeon B."/>
            <person name="Goodwin S."/>
            <person name="Spatafora J."/>
            <person name="Crous P."/>
            <person name="Grigoriev I."/>
        </authorList>
    </citation>
    <scope>NUCLEOTIDE SEQUENCE</scope>
    <source>
        <strain evidence="2">CBS 122367</strain>
    </source>
</reference>
<dbReference type="AlphaFoldDB" id="A0A6G1J5J0"/>
<keyword evidence="3" id="KW-1185">Reference proteome</keyword>
<accession>A0A6G1J5J0</accession>
<evidence type="ECO:0000313" key="2">
    <source>
        <dbReference type="EMBL" id="KAF2685786.1"/>
    </source>
</evidence>
<feature type="region of interest" description="Disordered" evidence="1">
    <location>
        <begin position="432"/>
        <end position="451"/>
    </location>
</feature>
<dbReference type="Proteomes" id="UP000799291">
    <property type="component" value="Unassembled WGS sequence"/>
</dbReference>
<feature type="compositionally biased region" description="Basic and acidic residues" evidence="1">
    <location>
        <begin position="436"/>
        <end position="451"/>
    </location>
</feature>
<protein>
    <recommendedName>
        <fullName evidence="4">C2H2-type domain-containing protein</fullName>
    </recommendedName>
</protein>
<evidence type="ECO:0000256" key="1">
    <source>
        <dbReference type="SAM" id="MobiDB-lite"/>
    </source>
</evidence>
<feature type="compositionally biased region" description="Low complexity" evidence="1">
    <location>
        <begin position="132"/>
        <end position="148"/>
    </location>
</feature>
<feature type="compositionally biased region" description="Basic residues" evidence="1">
    <location>
        <begin position="1"/>
        <end position="12"/>
    </location>
</feature>
<name>A0A6G1J5J0_9PLEO</name>
<feature type="region of interest" description="Disordered" evidence="1">
    <location>
        <begin position="132"/>
        <end position="151"/>
    </location>
</feature>
<sequence>MTPRSPKPHHPPPPKTTTFSRRLRNRADQNLSIQPPELVQLRSLRTQRRAATLPSVRRTSVNYPTEETHTSTWDPNLLDAYARSTTSHPIGLVQNLHSGLLSQPLDLATFHTDRASPPTLASISTAQDYEALPSSDSDLLPSPLPSLSGSHTATEFDLRLSVEPEHPHNPSLELQDMSTLGFMMAPAQYGMDHYGSPPPLDSPSYPPISQSYTESKHSTSTSYAPSYIASSSLQSQSQPRRSTEQSPLPPYQAPSMPRSPYQQPMGPMRTSPSPMSYPPASSEPSQLLSSAPLSYAYPAVHTNLPGQTLGSNTSSYPPPALYPPSSYAVSEYAPLPTTLYPVSTSPAPYPPYETSPGIASPSAGGVPGNQSNGVMPRILNSRPKPQCWEHGCNGRQFSTFSNLLRHQREKSGTAAKSYCPRCGAEFTRTTARNGHMAHEKCKPRRASDTNR</sequence>
<feature type="compositionally biased region" description="Pro residues" evidence="1">
    <location>
        <begin position="196"/>
        <end position="206"/>
    </location>
</feature>
<proteinExistence type="predicted"/>
<evidence type="ECO:0008006" key="4">
    <source>
        <dbReference type="Google" id="ProtNLM"/>
    </source>
</evidence>
<feature type="region of interest" description="Disordered" evidence="1">
    <location>
        <begin position="193"/>
        <end position="287"/>
    </location>
</feature>
<organism evidence="2 3">
    <name type="scientific">Lentithecium fluviatile CBS 122367</name>
    <dbReference type="NCBI Taxonomy" id="1168545"/>
    <lineage>
        <taxon>Eukaryota</taxon>
        <taxon>Fungi</taxon>
        <taxon>Dikarya</taxon>
        <taxon>Ascomycota</taxon>
        <taxon>Pezizomycotina</taxon>
        <taxon>Dothideomycetes</taxon>
        <taxon>Pleosporomycetidae</taxon>
        <taxon>Pleosporales</taxon>
        <taxon>Massarineae</taxon>
        <taxon>Lentitheciaceae</taxon>
        <taxon>Lentithecium</taxon>
    </lineage>
</organism>
<gene>
    <name evidence="2" type="ORF">K458DRAFT_299494</name>
</gene>
<feature type="compositionally biased region" description="Polar residues" evidence="1">
    <location>
        <begin position="210"/>
        <end position="224"/>
    </location>
</feature>
<dbReference type="OrthoDB" id="5366256at2759"/>
<feature type="compositionally biased region" description="Low complexity" evidence="1">
    <location>
        <begin position="271"/>
        <end position="285"/>
    </location>
</feature>
<feature type="region of interest" description="Disordered" evidence="1">
    <location>
        <begin position="1"/>
        <end position="34"/>
    </location>
</feature>
<dbReference type="EMBL" id="MU005578">
    <property type="protein sequence ID" value="KAF2685786.1"/>
    <property type="molecule type" value="Genomic_DNA"/>
</dbReference>
<evidence type="ECO:0000313" key="3">
    <source>
        <dbReference type="Proteomes" id="UP000799291"/>
    </source>
</evidence>